<protein>
    <submittedName>
        <fullName evidence="2">Uncharacterized protein</fullName>
    </submittedName>
</protein>
<evidence type="ECO:0000313" key="2">
    <source>
        <dbReference type="EMBL" id="GJN25387.1"/>
    </source>
</evidence>
<evidence type="ECO:0000313" key="3">
    <source>
        <dbReference type="Proteomes" id="UP001054889"/>
    </source>
</evidence>
<accession>A0AAV5ESM1</accession>
<keyword evidence="1" id="KW-0812">Transmembrane</keyword>
<proteinExistence type="predicted"/>
<name>A0AAV5ESM1_ELECO</name>
<organism evidence="2 3">
    <name type="scientific">Eleusine coracana subsp. coracana</name>
    <dbReference type="NCBI Taxonomy" id="191504"/>
    <lineage>
        <taxon>Eukaryota</taxon>
        <taxon>Viridiplantae</taxon>
        <taxon>Streptophyta</taxon>
        <taxon>Embryophyta</taxon>
        <taxon>Tracheophyta</taxon>
        <taxon>Spermatophyta</taxon>
        <taxon>Magnoliopsida</taxon>
        <taxon>Liliopsida</taxon>
        <taxon>Poales</taxon>
        <taxon>Poaceae</taxon>
        <taxon>PACMAD clade</taxon>
        <taxon>Chloridoideae</taxon>
        <taxon>Cynodonteae</taxon>
        <taxon>Eleusininae</taxon>
        <taxon>Eleusine</taxon>
    </lineage>
</organism>
<reference evidence="2" key="2">
    <citation type="submission" date="2021-12" db="EMBL/GenBank/DDBJ databases">
        <title>Resequencing data analysis of finger millet.</title>
        <authorList>
            <person name="Hatakeyama M."/>
            <person name="Aluri S."/>
            <person name="Balachadran M.T."/>
            <person name="Sivarajan S.R."/>
            <person name="Poveda L."/>
            <person name="Shimizu-Inatsugi R."/>
            <person name="Schlapbach R."/>
            <person name="Sreeman S.M."/>
            <person name="Shimizu K.K."/>
        </authorList>
    </citation>
    <scope>NUCLEOTIDE SEQUENCE</scope>
</reference>
<evidence type="ECO:0000256" key="1">
    <source>
        <dbReference type="SAM" id="Phobius"/>
    </source>
</evidence>
<dbReference type="Proteomes" id="UP001054889">
    <property type="component" value="Unassembled WGS sequence"/>
</dbReference>
<dbReference type="EMBL" id="BQKI01000078">
    <property type="protein sequence ID" value="GJN25387.1"/>
    <property type="molecule type" value="Genomic_DNA"/>
</dbReference>
<feature type="transmembrane region" description="Helical" evidence="1">
    <location>
        <begin position="20"/>
        <end position="37"/>
    </location>
</feature>
<reference evidence="2" key="1">
    <citation type="journal article" date="2018" name="DNA Res.">
        <title>Multiple hybrid de novo genome assembly of finger millet, an orphan allotetraploid crop.</title>
        <authorList>
            <person name="Hatakeyama M."/>
            <person name="Aluri S."/>
            <person name="Balachadran M.T."/>
            <person name="Sivarajan S.R."/>
            <person name="Patrignani A."/>
            <person name="Gruter S."/>
            <person name="Poveda L."/>
            <person name="Shimizu-Inatsugi R."/>
            <person name="Baeten J."/>
            <person name="Francoijs K.J."/>
            <person name="Nataraja K.N."/>
            <person name="Reddy Y.A.N."/>
            <person name="Phadnis S."/>
            <person name="Ravikumar R.L."/>
            <person name="Schlapbach R."/>
            <person name="Sreeman S.M."/>
            <person name="Shimizu K.K."/>
        </authorList>
    </citation>
    <scope>NUCLEOTIDE SEQUENCE</scope>
</reference>
<dbReference type="AlphaFoldDB" id="A0AAV5ESM1"/>
<gene>
    <name evidence="2" type="primary">gb13209</name>
    <name evidence="2" type="ORF">PR202_gb13209</name>
</gene>
<comment type="caution">
    <text evidence="2">The sequence shown here is derived from an EMBL/GenBank/DDBJ whole genome shotgun (WGS) entry which is preliminary data.</text>
</comment>
<sequence>MVYVPLTVPLIPNSIPGAPPLLAISSATSALFYISIARTKLCPSYYKTKPSICEQMS</sequence>
<keyword evidence="3" id="KW-1185">Reference proteome</keyword>
<keyword evidence="1" id="KW-0472">Membrane</keyword>
<keyword evidence="1" id="KW-1133">Transmembrane helix</keyword>